<dbReference type="Proteomes" id="UP000339249">
    <property type="component" value="Unassembled WGS sequence"/>
</dbReference>
<dbReference type="Gene3D" id="3.40.50.1110">
    <property type="entry name" value="SGNH hydrolase"/>
    <property type="match status" value="1"/>
</dbReference>
<dbReference type="InterPro" id="IPR036514">
    <property type="entry name" value="SGNH_hydro_sf"/>
</dbReference>
<accession>A0A4U9DGF7</accession>
<feature type="domain" description="SGNH hydrolase-type esterase" evidence="1">
    <location>
        <begin position="185"/>
        <end position="318"/>
    </location>
</feature>
<evidence type="ECO:0000259" key="1">
    <source>
        <dbReference type="Pfam" id="PF13472"/>
    </source>
</evidence>
<protein>
    <recommendedName>
        <fullName evidence="1">SGNH hydrolase-type esterase domain-containing protein</fullName>
    </recommendedName>
</protein>
<dbReference type="SUPFAM" id="SSF52266">
    <property type="entry name" value="SGNH hydrolase"/>
    <property type="match status" value="1"/>
</dbReference>
<name>A0A4U9DGF7_RAOTE</name>
<dbReference type="GO" id="GO:0016788">
    <property type="term" value="F:hydrolase activity, acting on ester bonds"/>
    <property type="evidence" value="ECO:0007669"/>
    <property type="project" value="UniProtKB-ARBA"/>
</dbReference>
<dbReference type="Gene3D" id="2.60.120.1360">
    <property type="match status" value="1"/>
</dbReference>
<evidence type="ECO:0000313" key="2">
    <source>
        <dbReference type="EMBL" id="VTN15538.1"/>
    </source>
</evidence>
<evidence type="ECO:0000313" key="3">
    <source>
        <dbReference type="Proteomes" id="UP000339249"/>
    </source>
</evidence>
<dbReference type="Pfam" id="PF13472">
    <property type="entry name" value="Lipase_GDSL_2"/>
    <property type="match status" value="1"/>
</dbReference>
<proteinExistence type="predicted"/>
<organism evidence="2 3">
    <name type="scientific">Raoultella terrigena</name>
    <name type="common">Klebsiella terrigena</name>
    <dbReference type="NCBI Taxonomy" id="577"/>
    <lineage>
        <taxon>Bacteria</taxon>
        <taxon>Pseudomonadati</taxon>
        <taxon>Pseudomonadota</taxon>
        <taxon>Gammaproteobacteria</taxon>
        <taxon>Enterobacterales</taxon>
        <taxon>Enterobacteriaceae</taxon>
        <taxon>Klebsiella/Raoultella group</taxon>
        <taxon>Raoultella</taxon>
    </lineage>
</organism>
<dbReference type="InterPro" id="IPR013830">
    <property type="entry name" value="SGNH_hydro"/>
</dbReference>
<reference evidence="2 3" key="1">
    <citation type="submission" date="2019-04" db="EMBL/GenBank/DDBJ databases">
        <authorList>
            <consortium name="Pathogen Informatics"/>
        </authorList>
    </citation>
    <scope>NUCLEOTIDE SEQUENCE [LARGE SCALE GENOMIC DNA]</scope>
    <source>
        <strain evidence="2 3">NCTC9185</strain>
    </source>
</reference>
<dbReference type="AlphaFoldDB" id="A0A4U9DGF7"/>
<dbReference type="EMBL" id="CABDVU010000001">
    <property type="protein sequence ID" value="VTN15538.1"/>
    <property type="molecule type" value="Genomic_DNA"/>
</dbReference>
<gene>
    <name evidence="2" type="ORF">NCTC9185_07626</name>
</gene>
<sequence>MCLNKLSYGGSVQFSWPMIGDSYIRGEFRSALKCAQKLWHLYDGSAVAATVPPIGFGYRSFGYDGSGDNTDIVGTPITQTGFTCAYNTGNGLDISSVTSSTAGATLTWNDNFALGFTYTLYAEGGSGVISYNAPGMSAPVQIDLSTYAVGVQMIPMVSIPTAGSGTATITLVSGTAVLYGVKVMNASLPGVVVHKLGGSGSYSTQWVNANATRWQTAFATLKANLVTIMLGTNDQGRNLAPATFKANLLTMINRVRAATSTADILLICPAENNRPGGNTIAMSNYARQMYDLAREQDVAFLNLQNSFGVNPADYAYGSARPVDGLQMVCTRTRTLADTLSQRPLSERCLSLLCDNNWLRLSWELIGATAIDLRH</sequence>